<accession>A0AAD5N891</accession>
<protein>
    <submittedName>
        <fullName evidence="1">Uncharacterized protein</fullName>
    </submittedName>
</protein>
<reference evidence="1" key="1">
    <citation type="submission" date="2021-06" db="EMBL/GenBank/DDBJ databases">
        <title>Parelaphostrongylus tenuis whole genome reference sequence.</title>
        <authorList>
            <person name="Garwood T.J."/>
            <person name="Larsen P.A."/>
            <person name="Fountain-Jones N.M."/>
            <person name="Garbe J.R."/>
            <person name="Macchietto M.G."/>
            <person name="Kania S.A."/>
            <person name="Gerhold R.W."/>
            <person name="Richards J.E."/>
            <person name="Wolf T.M."/>
        </authorList>
    </citation>
    <scope>NUCLEOTIDE SEQUENCE</scope>
    <source>
        <strain evidence="1">MNPRO001-30</strain>
        <tissue evidence="1">Meninges</tissue>
    </source>
</reference>
<comment type="caution">
    <text evidence="1">The sequence shown here is derived from an EMBL/GenBank/DDBJ whole genome shotgun (WGS) entry which is preliminary data.</text>
</comment>
<dbReference type="AlphaFoldDB" id="A0AAD5N891"/>
<gene>
    <name evidence="1" type="ORF">KIN20_022690</name>
</gene>
<dbReference type="EMBL" id="JAHQIW010004569">
    <property type="protein sequence ID" value="KAJ1362956.1"/>
    <property type="molecule type" value="Genomic_DNA"/>
</dbReference>
<proteinExistence type="predicted"/>
<dbReference type="InterPro" id="IPR008922">
    <property type="entry name" value="Di-copper_centre_dom_sf"/>
</dbReference>
<evidence type="ECO:0000313" key="2">
    <source>
        <dbReference type="Proteomes" id="UP001196413"/>
    </source>
</evidence>
<organism evidence="1 2">
    <name type="scientific">Parelaphostrongylus tenuis</name>
    <name type="common">Meningeal worm</name>
    <dbReference type="NCBI Taxonomy" id="148309"/>
    <lineage>
        <taxon>Eukaryota</taxon>
        <taxon>Metazoa</taxon>
        <taxon>Ecdysozoa</taxon>
        <taxon>Nematoda</taxon>
        <taxon>Chromadorea</taxon>
        <taxon>Rhabditida</taxon>
        <taxon>Rhabditina</taxon>
        <taxon>Rhabditomorpha</taxon>
        <taxon>Strongyloidea</taxon>
        <taxon>Metastrongylidae</taxon>
        <taxon>Parelaphostrongylus</taxon>
    </lineage>
</organism>
<name>A0AAD5N891_PARTN</name>
<dbReference type="Gene3D" id="1.10.1280.10">
    <property type="entry name" value="Di-copper center containing domain from catechol oxidase"/>
    <property type="match status" value="1"/>
</dbReference>
<evidence type="ECO:0000313" key="1">
    <source>
        <dbReference type="EMBL" id="KAJ1362956.1"/>
    </source>
</evidence>
<sequence length="220" mass="25174">MGVPYWDSTLESELPEPLDSLIFTDIFFGEVNEKGFVVSGPYANWTTMEGRPWIFRGFGMNKDGELLNNARVDWIVNNPDINMVLGSSRPLTSRDERERDYPASDERCFPAWHNFDSDMPMLRPLRNRDALSNGYTDELYEFAPRPSCNRTHPECGSKYLFCHMPKNSDAQCMAKVRPGGKCSGFEGTSICYVGECVRGTCRKDISLEKVHKRVDAFWIM</sequence>
<dbReference type="SUPFAM" id="SSF48056">
    <property type="entry name" value="Di-copper centre-containing domain"/>
    <property type="match status" value="1"/>
</dbReference>
<keyword evidence="2" id="KW-1185">Reference proteome</keyword>
<dbReference type="Proteomes" id="UP001196413">
    <property type="component" value="Unassembled WGS sequence"/>
</dbReference>